<evidence type="ECO:0000259" key="12">
    <source>
        <dbReference type="PROSITE" id="PS51959"/>
    </source>
</evidence>
<dbReference type="SUPFAM" id="SSF142877">
    <property type="entry name" value="EndoU-like"/>
    <property type="match status" value="1"/>
</dbReference>
<reference evidence="14" key="1">
    <citation type="journal article" date="2018" name="Nat. Microbiol.">
        <title>Leveraging single-cell genomics to expand the fungal tree of life.</title>
        <authorList>
            <person name="Ahrendt S.R."/>
            <person name="Quandt C.A."/>
            <person name="Ciobanu D."/>
            <person name="Clum A."/>
            <person name="Salamov A."/>
            <person name="Andreopoulos B."/>
            <person name="Cheng J.F."/>
            <person name="Woyke T."/>
            <person name="Pelin A."/>
            <person name="Henrissat B."/>
            <person name="Reynolds N.K."/>
            <person name="Benny G.L."/>
            <person name="Smith M.E."/>
            <person name="James T.Y."/>
            <person name="Grigoriev I.V."/>
        </authorList>
    </citation>
    <scope>NUCLEOTIDE SEQUENCE [LARGE SCALE GENOMIC DNA]</scope>
</reference>
<dbReference type="InterPro" id="IPR039787">
    <property type="entry name" value="ENDOU"/>
</dbReference>
<accession>A0A4P9VZY7</accession>
<sequence>MESMLQAVVALLTSCCNGSEEKKPQHETLNLQPQQPQQQPYQPYPDQQQQSPYQPPPQQPPYQSFPEQQPPYPHQPPPQLQQQPQQQYYQPSQEQQQPYPPQHAPQQQPSFSEPPHSHQQYAPHHQHQQNQHHQQLQQPSPQPAPQPPTHAPTQPPLSYASAAGAGTASQKPQSHPAVAAPHPSPVAVVASHPTPAAVKPTVVPAPTAAELSDLAAAAAQLWNLDANRLVPGKDYELNLQAATKVYGQDDMASEPLFKNVRPDIFQSHPTFSTFFALLDNYHAEAGVAETVGAKEIAEQNTFLIELMKTAPIQYVHKYLQTKNLAPADPTEFRHLLKDLWFTLYKREVANDSSAFEHTFVGEIRTGQGLIGFHNWIQFVVEERKGRADYRGFVLPRGANPRTKPSEHAHILSFQLSWQGQVKPVSTFFIGTSPEFELALYTLCFFAGTDSNPMVLDDSHVAIKCHKFNSARGPRMGSCYAESG</sequence>
<keyword evidence="6" id="KW-0255">Endonuclease</keyword>
<evidence type="ECO:0000256" key="2">
    <source>
        <dbReference type="ARBA" id="ARBA00010168"/>
    </source>
</evidence>
<keyword evidence="4" id="KW-0540">Nuclease</keyword>
<protein>
    <submittedName>
        <fullName evidence="13">Endoribonuclease XendoU-domain-containing protein</fullName>
    </submittedName>
</protein>
<keyword evidence="9" id="KW-0464">Manganese</keyword>
<feature type="compositionally biased region" description="Pro residues" evidence="11">
    <location>
        <begin position="140"/>
        <end position="155"/>
    </location>
</feature>
<evidence type="ECO:0000256" key="3">
    <source>
        <dbReference type="ARBA" id="ARBA00011245"/>
    </source>
</evidence>
<evidence type="ECO:0000256" key="10">
    <source>
        <dbReference type="ARBA" id="ARBA00023239"/>
    </source>
</evidence>
<feature type="compositionally biased region" description="Low complexity" evidence="11">
    <location>
        <begin position="80"/>
        <end position="97"/>
    </location>
</feature>
<name>A0A4P9VZY7_9FUNG</name>
<dbReference type="GO" id="GO:0003723">
    <property type="term" value="F:RNA binding"/>
    <property type="evidence" value="ECO:0007669"/>
    <property type="project" value="UniProtKB-KW"/>
</dbReference>
<proteinExistence type="inferred from homology"/>
<feature type="compositionally biased region" description="Pro residues" evidence="11">
    <location>
        <begin position="68"/>
        <end position="79"/>
    </location>
</feature>
<keyword evidence="10" id="KW-0456">Lyase</keyword>
<dbReference type="CDD" id="cd21159">
    <property type="entry name" value="XendoU"/>
    <property type="match status" value="1"/>
</dbReference>
<feature type="domain" description="EndoU" evidence="12">
    <location>
        <begin position="210"/>
        <end position="483"/>
    </location>
</feature>
<evidence type="ECO:0000256" key="11">
    <source>
        <dbReference type="SAM" id="MobiDB-lite"/>
    </source>
</evidence>
<dbReference type="PANTHER" id="PTHR12439:SF11">
    <property type="entry name" value="URIDYLATE-SPECIFIC ENDORIBONUCLEASE"/>
    <property type="match status" value="1"/>
</dbReference>
<comment type="cofactor">
    <cofactor evidence="1">
        <name>Mn(2+)</name>
        <dbReference type="ChEBI" id="CHEBI:29035"/>
    </cofactor>
</comment>
<evidence type="ECO:0000256" key="5">
    <source>
        <dbReference type="ARBA" id="ARBA00022723"/>
    </source>
</evidence>
<dbReference type="InterPro" id="IPR037227">
    <property type="entry name" value="EndoU-like"/>
</dbReference>
<dbReference type="PANTHER" id="PTHR12439">
    <property type="entry name" value="PLACENTAL PROTEIN 11-RELATED"/>
    <property type="match status" value="1"/>
</dbReference>
<keyword evidence="5" id="KW-0479">Metal-binding</keyword>
<dbReference type="GO" id="GO:0046872">
    <property type="term" value="F:metal ion binding"/>
    <property type="evidence" value="ECO:0007669"/>
    <property type="project" value="UniProtKB-KW"/>
</dbReference>
<feature type="compositionally biased region" description="Low complexity" evidence="11">
    <location>
        <begin position="117"/>
        <end position="139"/>
    </location>
</feature>
<evidence type="ECO:0000256" key="9">
    <source>
        <dbReference type="ARBA" id="ARBA00023211"/>
    </source>
</evidence>
<dbReference type="EMBL" id="ML000174">
    <property type="protein sequence ID" value="RKO84373.1"/>
    <property type="molecule type" value="Genomic_DNA"/>
</dbReference>
<keyword evidence="7" id="KW-0378">Hydrolase</keyword>
<feature type="compositionally biased region" description="Low complexity" evidence="11">
    <location>
        <begin position="32"/>
        <end position="52"/>
    </location>
</feature>
<gene>
    <name evidence="13" type="ORF">BDK51DRAFT_32008</name>
</gene>
<keyword evidence="14" id="KW-1185">Reference proteome</keyword>
<evidence type="ECO:0000313" key="13">
    <source>
        <dbReference type="EMBL" id="RKO84373.1"/>
    </source>
</evidence>
<evidence type="ECO:0000256" key="4">
    <source>
        <dbReference type="ARBA" id="ARBA00022722"/>
    </source>
</evidence>
<keyword evidence="8" id="KW-0694">RNA-binding</keyword>
<dbReference type="InterPro" id="IPR018998">
    <property type="entry name" value="EndoU_C"/>
</dbReference>
<comment type="similarity">
    <text evidence="2">Belongs to the ENDOU family.</text>
</comment>
<evidence type="ECO:0000256" key="8">
    <source>
        <dbReference type="ARBA" id="ARBA00022884"/>
    </source>
</evidence>
<dbReference type="Pfam" id="PF09412">
    <property type="entry name" value="XendoU"/>
    <property type="match status" value="1"/>
</dbReference>
<dbReference type="OrthoDB" id="430326at2759"/>
<dbReference type="PROSITE" id="PS51959">
    <property type="entry name" value="ENDOU"/>
    <property type="match status" value="1"/>
</dbReference>
<comment type="subunit">
    <text evidence="3">Monomer.</text>
</comment>
<evidence type="ECO:0000313" key="14">
    <source>
        <dbReference type="Proteomes" id="UP000269721"/>
    </source>
</evidence>
<dbReference type="GO" id="GO:0004521">
    <property type="term" value="F:RNA endonuclease activity"/>
    <property type="evidence" value="ECO:0007669"/>
    <property type="project" value="InterPro"/>
</dbReference>
<organism evidence="13 14">
    <name type="scientific">Blyttiomyces helicus</name>
    <dbReference type="NCBI Taxonomy" id="388810"/>
    <lineage>
        <taxon>Eukaryota</taxon>
        <taxon>Fungi</taxon>
        <taxon>Fungi incertae sedis</taxon>
        <taxon>Chytridiomycota</taxon>
        <taxon>Chytridiomycota incertae sedis</taxon>
        <taxon>Chytridiomycetes</taxon>
        <taxon>Chytridiomycetes incertae sedis</taxon>
        <taxon>Blyttiomyces</taxon>
    </lineage>
</organism>
<dbReference type="GO" id="GO:0016787">
    <property type="term" value="F:hydrolase activity"/>
    <property type="evidence" value="ECO:0007669"/>
    <property type="project" value="UniProtKB-KW"/>
</dbReference>
<feature type="region of interest" description="Disordered" evidence="11">
    <location>
        <begin position="18"/>
        <end position="188"/>
    </location>
</feature>
<evidence type="ECO:0000256" key="1">
    <source>
        <dbReference type="ARBA" id="ARBA00001936"/>
    </source>
</evidence>
<feature type="compositionally biased region" description="Low complexity" evidence="11">
    <location>
        <begin position="160"/>
        <end position="188"/>
    </location>
</feature>
<dbReference type="GO" id="GO:0016829">
    <property type="term" value="F:lyase activity"/>
    <property type="evidence" value="ECO:0007669"/>
    <property type="project" value="UniProtKB-KW"/>
</dbReference>
<evidence type="ECO:0000256" key="6">
    <source>
        <dbReference type="ARBA" id="ARBA00022759"/>
    </source>
</evidence>
<dbReference type="AlphaFoldDB" id="A0A4P9VZY7"/>
<evidence type="ECO:0000256" key="7">
    <source>
        <dbReference type="ARBA" id="ARBA00022801"/>
    </source>
</evidence>
<dbReference type="Proteomes" id="UP000269721">
    <property type="component" value="Unassembled WGS sequence"/>
</dbReference>